<evidence type="ECO:0000313" key="1">
    <source>
        <dbReference type="EMBL" id="CAG9310125.1"/>
    </source>
</evidence>
<organism evidence="1 2">
    <name type="scientific">Blepharisma stoltei</name>
    <dbReference type="NCBI Taxonomy" id="1481888"/>
    <lineage>
        <taxon>Eukaryota</taxon>
        <taxon>Sar</taxon>
        <taxon>Alveolata</taxon>
        <taxon>Ciliophora</taxon>
        <taxon>Postciliodesmatophora</taxon>
        <taxon>Heterotrichea</taxon>
        <taxon>Heterotrichida</taxon>
        <taxon>Blepharismidae</taxon>
        <taxon>Blepharisma</taxon>
    </lineage>
</organism>
<keyword evidence="2" id="KW-1185">Reference proteome</keyword>
<sequence>MEMSDKSPRKRSLVPKSILKKIITADQSNNSLTQSISDPKPNIKAKKVCFPDRSKNMPLYTVIEVEPIIYPEVSKKTGCHCIVF</sequence>
<name>A0AAU9I827_9CILI</name>
<reference evidence="1" key="1">
    <citation type="submission" date="2021-09" db="EMBL/GenBank/DDBJ databases">
        <authorList>
            <consortium name="AG Swart"/>
            <person name="Singh M."/>
            <person name="Singh A."/>
            <person name="Seah K."/>
            <person name="Emmerich C."/>
        </authorList>
    </citation>
    <scope>NUCLEOTIDE SEQUENCE</scope>
    <source>
        <strain evidence="1">ATCC30299</strain>
    </source>
</reference>
<evidence type="ECO:0000313" key="2">
    <source>
        <dbReference type="Proteomes" id="UP001162131"/>
    </source>
</evidence>
<proteinExistence type="predicted"/>
<gene>
    <name evidence="1" type="ORF">BSTOLATCC_MIC334</name>
</gene>
<dbReference type="AlphaFoldDB" id="A0AAU9I827"/>
<dbReference type="EMBL" id="CAJZBQ010000001">
    <property type="protein sequence ID" value="CAG9310125.1"/>
    <property type="molecule type" value="Genomic_DNA"/>
</dbReference>
<protein>
    <submittedName>
        <fullName evidence="1">Uncharacterized protein</fullName>
    </submittedName>
</protein>
<dbReference type="Proteomes" id="UP001162131">
    <property type="component" value="Unassembled WGS sequence"/>
</dbReference>
<accession>A0AAU9I827</accession>
<comment type="caution">
    <text evidence="1">The sequence shown here is derived from an EMBL/GenBank/DDBJ whole genome shotgun (WGS) entry which is preliminary data.</text>
</comment>